<dbReference type="AlphaFoldDB" id="A0A2S9K2L1"/>
<reference evidence="7 8" key="1">
    <citation type="submission" date="2018-03" db="EMBL/GenBank/DDBJ databases">
        <title>Comparative genomics illustrates the genes involved in a hyperalkaliphilic mechanisms of Serpentinomonas isolated from highly-alkaline calcium-rich serpentinized springs.</title>
        <authorList>
            <person name="Suzuki S."/>
            <person name="Ishii S."/>
            <person name="Walworth N."/>
            <person name="Bird L."/>
            <person name="Kuenen J.G."/>
            <person name="Nealson K.H."/>
        </authorList>
    </citation>
    <scope>NUCLEOTIDE SEQUENCE [LARGE SCALE GENOMIC DNA]</scope>
    <source>
        <strain evidence="7 8">P1</strain>
    </source>
</reference>
<dbReference type="PANTHER" id="PTHR30483">
    <property type="entry name" value="LEUCINE-SPECIFIC-BINDING PROTEIN"/>
    <property type="match status" value="1"/>
</dbReference>
<dbReference type="InterPro" id="IPR000709">
    <property type="entry name" value="Leu_Ile_Val-bd"/>
</dbReference>
<evidence type="ECO:0000313" key="7">
    <source>
        <dbReference type="EMBL" id="PRD64634.1"/>
    </source>
</evidence>
<keyword evidence="8" id="KW-1185">Reference proteome</keyword>
<evidence type="ECO:0000256" key="4">
    <source>
        <dbReference type="ARBA" id="ARBA00022970"/>
    </source>
</evidence>
<protein>
    <submittedName>
        <fullName evidence="7">Branched-chain amino acid ABC transporter substrate-binding protein</fullName>
    </submittedName>
</protein>
<dbReference type="Proteomes" id="UP000238589">
    <property type="component" value="Unassembled WGS sequence"/>
</dbReference>
<gene>
    <name evidence="7" type="ORF">C6P64_13455</name>
</gene>
<feature type="signal peptide" evidence="5">
    <location>
        <begin position="1"/>
        <end position="26"/>
    </location>
</feature>
<dbReference type="InterPro" id="IPR028082">
    <property type="entry name" value="Peripla_BP_I"/>
</dbReference>
<dbReference type="PANTHER" id="PTHR30483:SF6">
    <property type="entry name" value="PERIPLASMIC BINDING PROTEIN OF ABC TRANSPORTER FOR NATURAL AMINO ACIDS"/>
    <property type="match status" value="1"/>
</dbReference>
<name>A0A2S9K2L1_9BURK</name>
<dbReference type="CDD" id="cd19989">
    <property type="entry name" value="PBP1_SBP-like"/>
    <property type="match status" value="1"/>
</dbReference>
<accession>A0A2S9K2L1</accession>
<dbReference type="EMBL" id="PVLQ01000058">
    <property type="protein sequence ID" value="PRD64634.1"/>
    <property type="molecule type" value="Genomic_DNA"/>
</dbReference>
<evidence type="ECO:0000259" key="6">
    <source>
        <dbReference type="Pfam" id="PF13458"/>
    </source>
</evidence>
<dbReference type="RefSeq" id="WP_105749075.1">
    <property type="nucleotide sequence ID" value="NZ_PVLQ01000058.1"/>
</dbReference>
<dbReference type="InterPro" id="IPR028081">
    <property type="entry name" value="Leu-bd"/>
</dbReference>
<keyword evidence="4" id="KW-0029">Amino-acid transport</keyword>
<dbReference type="Gene3D" id="3.40.50.2300">
    <property type="match status" value="2"/>
</dbReference>
<feature type="chain" id="PRO_5015704282" evidence="5">
    <location>
        <begin position="27"/>
        <end position="396"/>
    </location>
</feature>
<keyword evidence="3 5" id="KW-0732">Signal</keyword>
<evidence type="ECO:0000256" key="5">
    <source>
        <dbReference type="SAM" id="SignalP"/>
    </source>
</evidence>
<evidence type="ECO:0000256" key="3">
    <source>
        <dbReference type="ARBA" id="ARBA00022729"/>
    </source>
</evidence>
<sequence>MFKLKSLQHALAGVLLVAALPLAAQAQGKEPVKVGLVSSKSGVFAEQGEEVIRAVKFAVEEANARGGVDGRKVELAEGDDEGTPDAGRRVAEKLARDGHNLLIGAIPSSISLAIAQNLERWDAAYFVQASKSDKLTGDSCKPRSIRTNHSDAMDIAMINEWAKSIKGNSFATLAADYVWGRDSAESFKKAVESQGKKVALSLYVPMGTKDFAPYIAQLKDAKVDAIWVAEIGRDQIAFLKQAQEFKLIPATPIIGHAMISNFVINATGKILDGVPGNLGYSPELDTPRNKEFVKSFKARFNRLPTDVEGQAYNGIQVMFEGVKLSRSVKPEEVTRALRGQTLDTVYGKVQLRAADNQLLLPNYVGRVKTLDGALRQVIEHTYPASIVPAASPLCKM</sequence>
<evidence type="ECO:0000313" key="8">
    <source>
        <dbReference type="Proteomes" id="UP000238589"/>
    </source>
</evidence>
<proteinExistence type="inferred from homology"/>
<keyword evidence="2" id="KW-0813">Transport</keyword>
<dbReference type="InterPro" id="IPR051010">
    <property type="entry name" value="BCAA_transport"/>
</dbReference>
<dbReference type="PRINTS" id="PR00337">
    <property type="entry name" value="LEUILEVALBP"/>
</dbReference>
<evidence type="ECO:0000256" key="1">
    <source>
        <dbReference type="ARBA" id="ARBA00010062"/>
    </source>
</evidence>
<dbReference type="SUPFAM" id="SSF53822">
    <property type="entry name" value="Periplasmic binding protein-like I"/>
    <property type="match status" value="1"/>
</dbReference>
<organism evidence="7 8">
    <name type="scientific">Malikia granosa</name>
    <dbReference type="NCBI Taxonomy" id="263067"/>
    <lineage>
        <taxon>Bacteria</taxon>
        <taxon>Pseudomonadati</taxon>
        <taxon>Pseudomonadota</taxon>
        <taxon>Betaproteobacteria</taxon>
        <taxon>Burkholderiales</taxon>
        <taxon>Comamonadaceae</taxon>
        <taxon>Malikia</taxon>
    </lineage>
</organism>
<comment type="caution">
    <text evidence="7">The sequence shown here is derived from an EMBL/GenBank/DDBJ whole genome shotgun (WGS) entry which is preliminary data.</text>
</comment>
<evidence type="ECO:0000256" key="2">
    <source>
        <dbReference type="ARBA" id="ARBA00022448"/>
    </source>
</evidence>
<dbReference type="OrthoDB" id="9783240at2"/>
<dbReference type="Pfam" id="PF13458">
    <property type="entry name" value="Peripla_BP_6"/>
    <property type="match status" value="1"/>
</dbReference>
<feature type="domain" description="Leucine-binding protein" evidence="6">
    <location>
        <begin position="31"/>
        <end position="368"/>
    </location>
</feature>
<dbReference type="GO" id="GO:0006865">
    <property type="term" value="P:amino acid transport"/>
    <property type="evidence" value="ECO:0007669"/>
    <property type="project" value="UniProtKB-KW"/>
</dbReference>
<comment type="similarity">
    <text evidence="1">Belongs to the leucine-binding protein family.</text>
</comment>